<dbReference type="GO" id="GO:0015031">
    <property type="term" value="P:protein transport"/>
    <property type="evidence" value="ECO:0007669"/>
    <property type="project" value="UniProtKB-KW"/>
</dbReference>
<dbReference type="InterPro" id="IPR013880">
    <property type="entry name" value="Yos1"/>
</dbReference>
<comment type="similarity">
    <text evidence="8">Belongs to the YOS1 family.</text>
</comment>
<dbReference type="Pfam" id="PF08571">
    <property type="entry name" value="Yos1"/>
    <property type="match status" value="1"/>
</dbReference>
<feature type="transmembrane region" description="Helical" evidence="10">
    <location>
        <begin position="6"/>
        <end position="23"/>
    </location>
</feature>
<comment type="function">
    <text evidence="9">Regulator of endoplasmic reticulum secretion that acts as a key determinant of brain size. Required for secretion of extracellular matrix proteins. Required for correct brain development by depositing sufficient extracellular matrix proteins for tissue integrity and the proliferation of neural progenitors. Acts as a regulator of the unfolded protein response (UPR).</text>
</comment>
<feature type="transmembrane region" description="Helical" evidence="10">
    <location>
        <begin position="61"/>
        <end position="81"/>
    </location>
</feature>
<dbReference type="GO" id="GO:0030134">
    <property type="term" value="C:COPII-coated ER to Golgi transport vesicle"/>
    <property type="evidence" value="ECO:0007669"/>
    <property type="project" value="TreeGrafter"/>
</dbReference>
<keyword evidence="3" id="KW-0813">Transport</keyword>
<dbReference type="PANTHER" id="PTHR15858:SF0">
    <property type="entry name" value="IMMEDIATE EARLY RESPONSE 3-INTERACTING PROTEIN 1"/>
    <property type="match status" value="1"/>
</dbReference>
<dbReference type="GO" id="GO:0005789">
    <property type="term" value="C:endoplasmic reticulum membrane"/>
    <property type="evidence" value="ECO:0007669"/>
    <property type="project" value="TreeGrafter"/>
</dbReference>
<keyword evidence="6 10" id="KW-1133">Transmembrane helix</keyword>
<dbReference type="AlphaFoldDB" id="A0A6H5IC42"/>
<evidence type="ECO:0000256" key="4">
    <source>
        <dbReference type="ARBA" id="ARBA00022692"/>
    </source>
</evidence>
<evidence type="ECO:0000256" key="2">
    <source>
        <dbReference type="ARBA" id="ARBA00016434"/>
    </source>
</evidence>
<sequence>MAFTLWTLWEAIILLLNAACILHEERFLRKYGWGANQNIQGFGEPPTVKAQILNLLRSIRTVMRVPLILFNTVTIFVILIFG</sequence>
<organism evidence="11 12">
    <name type="scientific">Trichogramma brassicae</name>
    <dbReference type="NCBI Taxonomy" id="86971"/>
    <lineage>
        <taxon>Eukaryota</taxon>
        <taxon>Metazoa</taxon>
        <taxon>Ecdysozoa</taxon>
        <taxon>Arthropoda</taxon>
        <taxon>Hexapoda</taxon>
        <taxon>Insecta</taxon>
        <taxon>Pterygota</taxon>
        <taxon>Neoptera</taxon>
        <taxon>Endopterygota</taxon>
        <taxon>Hymenoptera</taxon>
        <taxon>Apocrita</taxon>
        <taxon>Proctotrupomorpha</taxon>
        <taxon>Chalcidoidea</taxon>
        <taxon>Trichogrammatidae</taxon>
        <taxon>Trichogramma</taxon>
    </lineage>
</organism>
<keyword evidence="12" id="KW-1185">Reference proteome</keyword>
<dbReference type="EMBL" id="CADCXV010000731">
    <property type="protein sequence ID" value="CAB0034086.1"/>
    <property type="molecule type" value="Genomic_DNA"/>
</dbReference>
<proteinExistence type="inferred from homology"/>
<gene>
    <name evidence="11" type="ORF">TBRA_LOCUS5984</name>
</gene>
<evidence type="ECO:0000256" key="3">
    <source>
        <dbReference type="ARBA" id="ARBA00022448"/>
    </source>
</evidence>
<keyword evidence="7 10" id="KW-0472">Membrane</keyword>
<dbReference type="OrthoDB" id="15356at2759"/>
<name>A0A6H5IC42_9HYME</name>
<dbReference type="PANTHER" id="PTHR15858">
    <property type="entry name" value="IMMEDIATE EARLY RESPONSE 3-INTERACTING PROTEIN 1"/>
    <property type="match status" value="1"/>
</dbReference>
<dbReference type="Proteomes" id="UP000479190">
    <property type="component" value="Unassembled WGS sequence"/>
</dbReference>
<keyword evidence="4 10" id="KW-0812">Transmembrane</keyword>
<evidence type="ECO:0000256" key="1">
    <source>
        <dbReference type="ARBA" id="ARBA00004370"/>
    </source>
</evidence>
<evidence type="ECO:0000256" key="6">
    <source>
        <dbReference type="ARBA" id="ARBA00022989"/>
    </source>
</evidence>
<reference evidence="11 12" key="1">
    <citation type="submission" date="2020-02" db="EMBL/GenBank/DDBJ databases">
        <authorList>
            <person name="Ferguson B K."/>
        </authorList>
    </citation>
    <scope>NUCLEOTIDE SEQUENCE [LARGE SCALE GENOMIC DNA]</scope>
</reference>
<accession>A0A6H5IC42</accession>
<evidence type="ECO:0000256" key="10">
    <source>
        <dbReference type="SAM" id="Phobius"/>
    </source>
</evidence>
<keyword evidence="5" id="KW-0653">Protein transport</keyword>
<protein>
    <recommendedName>
        <fullName evidence="2">Immediate early response 3-interacting protein 1</fullName>
    </recommendedName>
</protein>
<evidence type="ECO:0000256" key="8">
    <source>
        <dbReference type="ARBA" id="ARBA00024203"/>
    </source>
</evidence>
<evidence type="ECO:0000313" key="11">
    <source>
        <dbReference type="EMBL" id="CAB0034086.1"/>
    </source>
</evidence>
<dbReference type="GO" id="GO:0000139">
    <property type="term" value="C:Golgi membrane"/>
    <property type="evidence" value="ECO:0007669"/>
    <property type="project" value="TreeGrafter"/>
</dbReference>
<evidence type="ECO:0000256" key="7">
    <source>
        <dbReference type="ARBA" id="ARBA00023136"/>
    </source>
</evidence>
<evidence type="ECO:0000313" key="12">
    <source>
        <dbReference type="Proteomes" id="UP000479190"/>
    </source>
</evidence>
<evidence type="ECO:0000256" key="5">
    <source>
        <dbReference type="ARBA" id="ARBA00022927"/>
    </source>
</evidence>
<dbReference type="GO" id="GO:0006888">
    <property type="term" value="P:endoplasmic reticulum to Golgi vesicle-mediated transport"/>
    <property type="evidence" value="ECO:0007669"/>
    <property type="project" value="TreeGrafter"/>
</dbReference>
<comment type="subcellular location">
    <subcellularLocation>
        <location evidence="1">Membrane</location>
    </subcellularLocation>
</comment>
<evidence type="ECO:0000256" key="9">
    <source>
        <dbReference type="ARBA" id="ARBA00045999"/>
    </source>
</evidence>